<dbReference type="AlphaFoldDB" id="B3PGE3"/>
<dbReference type="GO" id="GO:0046872">
    <property type="term" value="F:metal ion binding"/>
    <property type="evidence" value="ECO:0007669"/>
    <property type="project" value="UniProtKB-KW"/>
</dbReference>
<dbReference type="PANTHER" id="PTHR30529">
    <property type="entry name" value="CYTOCHROME B561"/>
    <property type="match status" value="1"/>
</dbReference>
<organism evidence="15 16">
    <name type="scientific">Cellvibrio japonicus (strain Ueda107)</name>
    <name type="common">Pseudomonas fluorescens subsp. cellulosa</name>
    <dbReference type="NCBI Taxonomy" id="498211"/>
    <lineage>
        <taxon>Bacteria</taxon>
        <taxon>Pseudomonadati</taxon>
        <taxon>Pseudomonadota</taxon>
        <taxon>Gammaproteobacteria</taxon>
        <taxon>Cellvibrionales</taxon>
        <taxon>Cellvibrionaceae</taxon>
        <taxon>Cellvibrio</taxon>
    </lineage>
</organism>
<dbReference type="Proteomes" id="UP000001036">
    <property type="component" value="Chromosome"/>
</dbReference>
<evidence type="ECO:0000256" key="12">
    <source>
        <dbReference type="ARBA" id="ARBA00037975"/>
    </source>
</evidence>
<keyword evidence="8" id="KW-0249">Electron transport</keyword>
<evidence type="ECO:0000256" key="9">
    <source>
        <dbReference type="ARBA" id="ARBA00022989"/>
    </source>
</evidence>
<evidence type="ECO:0000256" key="10">
    <source>
        <dbReference type="ARBA" id="ARBA00023004"/>
    </source>
</evidence>
<reference evidence="15 16" key="1">
    <citation type="journal article" date="2008" name="J. Bacteriol.">
        <title>Insights into plant cell wall degradation from the genome sequence of the soil bacterium Cellvibrio japonicus.</title>
        <authorList>
            <person name="Deboy R.T."/>
            <person name="Mongodin E.F."/>
            <person name="Fouts D.E."/>
            <person name="Tailford L.E."/>
            <person name="Khouri H."/>
            <person name="Emerson J.B."/>
            <person name="Mohamoud Y."/>
            <person name="Watkins K."/>
            <person name="Henrissat B."/>
            <person name="Gilbert H.J."/>
            <person name="Nelson K.E."/>
        </authorList>
    </citation>
    <scope>NUCLEOTIDE SEQUENCE [LARGE SCALE GENOMIC DNA]</scope>
    <source>
        <strain evidence="15 16">Ueda107</strain>
    </source>
</reference>
<keyword evidence="9 13" id="KW-1133">Transmembrane helix</keyword>
<keyword evidence="16" id="KW-1185">Reference proteome</keyword>
<comment type="similarity">
    <text evidence="12">Belongs to the cytochrome b561 family.</text>
</comment>
<evidence type="ECO:0000256" key="4">
    <source>
        <dbReference type="ARBA" id="ARBA00022475"/>
    </source>
</evidence>
<evidence type="ECO:0000256" key="13">
    <source>
        <dbReference type="SAM" id="Phobius"/>
    </source>
</evidence>
<feature type="transmembrane region" description="Helical" evidence="13">
    <location>
        <begin position="125"/>
        <end position="145"/>
    </location>
</feature>
<evidence type="ECO:0000256" key="7">
    <source>
        <dbReference type="ARBA" id="ARBA00022723"/>
    </source>
</evidence>
<keyword evidence="3" id="KW-0813">Transport</keyword>
<sequence length="219" mass="25000">MPVPTITVIFTPIRHWGRDRWDLPPYYRALKPLGFIMLKDTRRDYGWISISIHWISALLIFFLFGLGIYMTGLSYYDEWYHKGPSLHISLGLVLLLVMVVRLVWRGANPTPEDLSPHRLNNALAKLVKLGFYLLIFAVIISGYLITTAEGKPAEIFGLLKIPSIMELSASQVDLAGEIHEFLAWGIVLLAVLHALGALMHHFVWRDRTLVRMLKPGKQK</sequence>
<dbReference type="InterPro" id="IPR016174">
    <property type="entry name" value="Di-haem_cyt_TM"/>
</dbReference>
<gene>
    <name evidence="15" type="ordered locus">CJA_0198</name>
</gene>
<keyword evidence="10" id="KW-0408">Iron</keyword>
<evidence type="ECO:0000259" key="14">
    <source>
        <dbReference type="Pfam" id="PF01292"/>
    </source>
</evidence>
<keyword evidence="6 13" id="KW-0812">Transmembrane</keyword>
<dbReference type="PANTHER" id="PTHR30529:SF1">
    <property type="entry name" value="CYTOCHROME B561 HOMOLOG 2"/>
    <property type="match status" value="1"/>
</dbReference>
<evidence type="ECO:0000313" key="15">
    <source>
        <dbReference type="EMBL" id="ACE83208.1"/>
    </source>
</evidence>
<evidence type="ECO:0000256" key="3">
    <source>
        <dbReference type="ARBA" id="ARBA00022448"/>
    </source>
</evidence>
<keyword evidence="11 13" id="KW-0472">Membrane</keyword>
<feature type="transmembrane region" description="Helical" evidence="13">
    <location>
        <begin position="86"/>
        <end position="104"/>
    </location>
</feature>
<dbReference type="SUPFAM" id="SSF81342">
    <property type="entry name" value="Transmembrane di-heme cytochromes"/>
    <property type="match status" value="1"/>
</dbReference>
<dbReference type="Gene3D" id="1.20.950.20">
    <property type="entry name" value="Transmembrane di-heme cytochromes, Chain C"/>
    <property type="match status" value="1"/>
</dbReference>
<dbReference type="eggNOG" id="COG3038">
    <property type="taxonomic scope" value="Bacteria"/>
</dbReference>
<evidence type="ECO:0000256" key="8">
    <source>
        <dbReference type="ARBA" id="ARBA00022982"/>
    </source>
</evidence>
<feature type="domain" description="Cytochrome b561 bacterial/Ni-hydrogenase" evidence="14">
    <location>
        <begin position="45"/>
        <end position="214"/>
    </location>
</feature>
<dbReference type="KEGG" id="cja:CJA_0198"/>
<accession>B3PGE3</accession>
<feature type="transmembrane region" description="Helical" evidence="13">
    <location>
        <begin position="181"/>
        <end position="204"/>
    </location>
</feature>
<comment type="cofactor">
    <cofactor evidence="1">
        <name>heme b</name>
        <dbReference type="ChEBI" id="CHEBI:60344"/>
    </cofactor>
</comment>
<dbReference type="Pfam" id="PF01292">
    <property type="entry name" value="Ni_hydr_CYTB"/>
    <property type="match status" value="1"/>
</dbReference>
<protein>
    <submittedName>
        <fullName evidence="15">Cytochrome b561 homolog 2</fullName>
    </submittedName>
</protein>
<evidence type="ECO:0000256" key="2">
    <source>
        <dbReference type="ARBA" id="ARBA00004651"/>
    </source>
</evidence>
<keyword evidence="7" id="KW-0479">Metal-binding</keyword>
<dbReference type="GO" id="GO:0020037">
    <property type="term" value="F:heme binding"/>
    <property type="evidence" value="ECO:0007669"/>
    <property type="project" value="TreeGrafter"/>
</dbReference>
<keyword evidence="4" id="KW-1003">Cell membrane</keyword>
<evidence type="ECO:0000313" key="16">
    <source>
        <dbReference type="Proteomes" id="UP000001036"/>
    </source>
</evidence>
<comment type="subcellular location">
    <subcellularLocation>
        <location evidence="2">Cell membrane</location>
        <topology evidence="2">Multi-pass membrane protein</topology>
    </subcellularLocation>
</comment>
<dbReference type="GO" id="GO:0009055">
    <property type="term" value="F:electron transfer activity"/>
    <property type="evidence" value="ECO:0007669"/>
    <property type="project" value="InterPro"/>
</dbReference>
<evidence type="ECO:0000256" key="5">
    <source>
        <dbReference type="ARBA" id="ARBA00022617"/>
    </source>
</evidence>
<proteinExistence type="inferred from homology"/>
<evidence type="ECO:0000256" key="11">
    <source>
        <dbReference type="ARBA" id="ARBA00023136"/>
    </source>
</evidence>
<evidence type="ECO:0000256" key="6">
    <source>
        <dbReference type="ARBA" id="ARBA00022692"/>
    </source>
</evidence>
<dbReference type="HOGENOM" id="CLU_095321_4_1_6"/>
<evidence type="ECO:0000256" key="1">
    <source>
        <dbReference type="ARBA" id="ARBA00001970"/>
    </source>
</evidence>
<dbReference type="STRING" id="498211.CJA_0198"/>
<name>B3PGE3_CELJU</name>
<feature type="transmembrane region" description="Helical" evidence="13">
    <location>
        <begin position="45"/>
        <end position="66"/>
    </location>
</feature>
<dbReference type="GO" id="GO:0022904">
    <property type="term" value="P:respiratory electron transport chain"/>
    <property type="evidence" value="ECO:0007669"/>
    <property type="project" value="InterPro"/>
</dbReference>
<dbReference type="EMBL" id="CP000934">
    <property type="protein sequence ID" value="ACE83208.1"/>
    <property type="molecule type" value="Genomic_DNA"/>
</dbReference>
<dbReference type="InterPro" id="IPR052168">
    <property type="entry name" value="Cytochrome_b561_oxidase"/>
</dbReference>
<dbReference type="GO" id="GO:0005886">
    <property type="term" value="C:plasma membrane"/>
    <property type="evidence" value="ECO:0007669"/>
    <property type="project" value="UniProtKB-SubCell"/>
</dbReference>
<dbReference type="InterPro" id="IPR011577">
    <property type="entry name" value="Cyt_b561_bac/Ni-Hgenase"/>
</dbReference>
<keyword evidence="5" id="KW-0349">Heme</keyword>